<gene>
    <name evidence="5" type="ORF">COCCU_03155</name>
</gene>
<evidence type="ECO:0000256" key="3">
    <source>
        <dbReference type="ARBA" id="ARBA00023163"/>
    </source>
</evidence>
<evidence type="ECO:0000259" key="4">
    <source>
        <dbReference type="PROSITE" id="PS50949"/>
    </source>
</evidence>
<dbReference type="AlphaFoldDB" id="A0A6B8W5I3"/>
<protein>
    <submittedName>
        <fullName evidence="5">Transcriptional regulator NanR</fullName>
    </submittedName>
</protein>
<dbReference type="SMART" id="SM00345">
    <property type="entry name" value="HTH_GNTR"/>
    <property type="match status" value="1"/>
</dbReference>
<dbReference type="Gene3D" id="1.20.120.530">
    <property type="entry name" value="GntR ligand-binding domain-like"/>
    <property type="match status" value="1"/>
</dbReference>
<keyword evidence="1" id="KW-0805">Transcription regulation</keyword>
<proteinExistence type="predicted"/>
<reference evidence="5 6" key="1">
    <citation type="submission" date="2019-11" db="EMBL/GenBank/DDBJ databases">
        <title>Complete genome sequence of Corynebacterium kalinowskii 1959, a novel Corynebacterium species isolated from soil of a small paddock in Vilsendorf, Germany.</title>
        <authorList>
            <person name="Schaffert L."/>
            <person name="Ruwe M."/>
            <person name="Milse J."/>
            <person name="Hanuschka K."/>
            <person name="Ortseifen V."/>
            <person name="Droste J."/>
            <person name="Brandt D."/>
            <person name="Schlueter L."/>
            <person name="Kutter Y."/>
            <person name="Vinke S."/>
            <person name="Viehoefer P."/>
            <person name="Jacob L."/>
            <person name="Luebke N.-C."/>
            <person name="Schulte-Berndt E."/>
            <person name="Hain C."/>
            <person name="Linder M."/>
            <person name="Schmidt P."/>
            <person name="Wollenschlaeger L."/>
            <person name="Luttermann T."/>
            <person name="Thieme E."/>
            <person name="Hassa J."/>
            <person name="Haak M."/>
            <person name="Wittchen M."/>
            <person name="Mentz A."/>
            <person name="Persicke M."/>
            <person name="Busche T."/>
            <person name="Ruckert C."/>
        </authorList>
    </citation>
    <scope>NUCLEOTIDE SEQUENCE [LARGE SCALE GENOMIC DNA]</scope>
    <source>
        <strain evidence="5 6">2039</strain>
    </source>
</reference>
<dbReference type="SUPFAM" id="SSF46785">
    <property type="entry name" value="Winged helix' DNA-binding domain"/>
    <property type="match status" value="1"/>
</dbReference>
<dbReference type="SUPFAM" id="SSF48008">
    <property type="entry name" value="GntR ligand-binding domain-like"/>
    <property type="match status" value="1"/>
</dbReference>
<dbReference type="Proteomes" id="UP000424462">
    <property type="component" value="Chromosome"/>
</dbReference>
<dbReference type="GO" id="GO:0003700">
    <property type="term" value="F:DNA-binding transcription factor activity"/>
    <property type="evidence" value="ECO:0007669"/>
    <property type="project" value="InterPro"/>
</dbReference>
<evidence type="ECO:0000256" key="1">
    <source>
        <dbReference type="ARBA" id="ARBA00023015"/>
    </source>
</evidence>
<dbReference type="InterPro" id="IPR036388">
    <property type="entry name" value="WH-like_DNA-bd_sf"/>
</dbReference>
<evidence type="ECO:0000313" key="5">
    <source>
        <dbReference type="EMBL" id="QGU06585.1"/>
    </source>
</evidence>
<dbReference type="InterPro" id="IPR000524">
    <property type="entry name" value="Tscrpt_reg_HTH_GntR"/>
</dbReference>
<dbReference type="Gene3D" id="1.10.10.10">
    <property type="entry name" value="Winged helix-like DNA-binding domain superfamily/Winged helix DNA-binding domain"/>
    <property type="match status" value="1"/>
</dbReference>
<dbReference type="SMART" id="SM00895">
    <property type="entry name" value="FCD"/>
    <property type="match status" value="1"/>
</dbReference>
<name>A0A6B8W5I3_9CORY</name>
<feature type="domain" description="HTH gntR-type" evidence="4">
    <location>
        <begin position="18"/>
        <end position="85"/>
    </location>
</feature>
<dbReference type="EMBL" id="CP046455">
    <property type="protein sequence ID" value="QGU06585.1"/>
    <property type="molecule type" value="Genomic_DNA"/>
</dbReference>
<dbReference type="PANTHER" id="PTHR43537">
    <property type="entry name" value="TRANSCRIPTIONAL REGULATOR, GNTR FAMILY"/>
    <property type="match status" value="1"/>
</dbReference>
<keyword evidence="6" id="KW-1185">Reference proteome</keyword>
<evidence type="ECO:0000313" key="6">
    <source>
        <dbReference type="Proteomes" id="UP000424462"/>
    </source>
</evidence>
<dbReference type="InterPro" id="IPR011711">
    <property type="entry name" value="GntR_C"/>
</dbReference>
<organism evidence="5 6">
    <name type="scientific">Corynebacterium occultum</name>
    <dbReference type="NCBI Taxonomy" id="2675219"/>
    <lineage>
        <taxon>Bacteria</taxon>
        <taxon>Bacillati</taxon>
        <taxon>Actinomycetota</taxon>
        <taxon>Actinomycetes</taxon>
        <taxon>Mycobacteriales</taxon>
        <taxon>Corynebacteriaceae</taxon>
        <taxon>Corynebacterium</taxon>
    </lineage>
</organism>
<dbReference type="PANTHER" id="PTHR43537:SF45">
    <property type="entry name" value="GNTR FAMILY REGULATORY PROTEIN"/>
    <property type="match status" value="1"/>
</dbReference>
<sequence length="222" mass="24921">MAGKEPAGGTQVVASANTQRRQSIIDDLKRRIVLGEISLGERIIEADVTRRLGTSRPTVREALNQLARHGYLVQEAYRGYRVSEVSAERVRELAAVRLVNDMAAIDAILADATGKRMAVLDATLATYLEQMRDPDSLGRHEAHMAFHRGVWETSGNSFMMKFWPVMEAEMTLVLAATQHHRHDDALLCTHHELLVECIRRGDRAEIRETLRAHVEGAPRTLH</sequence>
<dbReference type="KEGG" id="cok:COCCU_03155"/>
<keyword evidence="3" id="KW-0804">Transcription</keyword>
<dbReference type="Pfam" id="PF00392">
    <property type="entry name" value="GntR"/>
    <property type="match status" value="1"/>
</dbReference>
<dbReference type="InterPro" id="IPR036390">
    <property type="entry name" value="WH_DNA-bd_sf"/>
</dbReference>
<dbReference type="PROSITE" id="PS50949">
    <property type="entry name" value="HTH_GNTR"/>
    <property type="match status" value="1"/>
</dbReference>
<dbReference type="CDD" id="cd07377">
    <property type="entry name" value="WHTH_GntR"/>
    <property type="match status" value="1"/>
</dbReference>
<keyword evidence="2" id="KW-0238">DNA-binding</keyword>
<accession>A0A6B8W5I3</accession>
<dbReference type="Pfam" id="PF07729">
    <property type="entry name" value="FCD"/>
    <property type="match status" value="1"/>
</dbReference>
<dbReference type="RefSeq" id="WP_156230176.1">
    <property type="nucleotide sequence ID" value="NZ_CP046455.1"/>
</dbReference>
<dbReference type="InterPro" id="IPR008920">
    <property type="entry name" value="TF_FadR/GntR_C"/>
</dbReference>
<evidence type="ECO:0000256" key="2">
    <source>
        <dbReference type="ARBA" id="ARBA00023125"/>
    </source>
</evidence>
<dbReference type="GO" id="GO:0003677">
    <property type="term" value="F:DNA binding"/>
    <property type="evidence" value="ECO:0007669"/>
    <property type="project" value="UniProtKB-KW"/>
</dbReference>